<dbReference type="SMART" id="SM00868">
    <property type="entry name" value="zf-AD"/>
    <property type="match status" value="1"/>
</dbReference>
<dbReference type="PROSITE" id="PS51915">
    <property type="entry name" value="ZAD"/>
    <property type="match status" value="1"/>
</dbReference>
<keyword evidence="3" id="KW-0677">Repeat</keyword>
<accession>A0A1W4XS77</accession>
<keyword evidence="12" id="KW-1185">Reference proteome</keyword>
<evidence type="ECO:0000256" key="6">
    <source>
        <dbReference type="ARBA" id="ARBA00023242"/>
    </source>
</evidence>
<evidence type="ECO:0000259" key="11">
    <source>
        <dbReference type="PROSITE" id="PS51915"/>
    </source>
</evidence>
<evidence type="ECO:0000256" key="9">
    <source>
        <dbReference type="SAM" id="MobiDB-lite"/>
    </source>
</evidence>
<name>A0A1W4XS77_AGRPL</name>
<keyword evidence="4 7" id="KW-0863">Zinc-finger</keyword>
<feature type="domain" description="C2H2-type" evidence="10">
    <location>
        <begin position="503"/>
        <end position="531"/>
    </location>
</feature>
<evidence type="ECO:0000313" key="12">
    <source>
        <dbReference type="Proteomes" id="UP000192223"/>
    </source>
</evidence>
<dbReference type="GO" id="GO:0005634">
    <property type="term" value="C:nucleus"/>
    <property type="evidence" value="ECO:0007669"/>
    <property type="project" value="UniProtKB-SubCell"/>
</dbReference>
<dbReference type="FunFam" id="3.30.160.60:FF:000100">
    <property type="entry name" value="Zinc finger 45-like"/>
    <property type="match status" value="1"/>
</dbReference>
<dbReference type="InterPro" id="IPR036236">
    <property type="entry name" value="Znf_C2H2_sf"/>
</dbReference>
<dbReference type="OrthoDB" id="6077919at2759"/>
<dbReference type="PANTHER" id="PTHR24409:SF295">
    <property type="entry name" value="AZ2-RELATED"/>
    <property type="match status" value="1"/>
</dbReference>
<evidence type="ECO:0000256" key="5">
    <source>
        <dbReference type="ARBA" id="ARBA00022833"/>
    </source>
</evidence>
<keyword evidence="6" id="KW-0539">Nucleus</keyword>
<feature type="compositionally biased region" description="Acidic residues" evidence="9">
    <location>
        <begin position="197"/>
        <end position="209"/>
    </location>
</feature>
<keyword evidence="2 8" id="KW-0479">Metal-binding</keyword>
<dbReference type="PROSITE" id="PS50157">
    <property type="entry name" value="ZINC_FINGER_C2H2_2"/>
    <property type="match status" value="8"/>
</dbReference>
<dbReference type="GO" id="GO:0008270">
    <property type="term" value="F:zinc ion binding"/>
    <property type="evidence" value="ECO:0007669"/>
    <property type="project" value="UniProtKB-UniRule"/>
</dbReference>
<feature type="domain" description="C2H2-type" evidence="10">
    <location>
        <begin position="535"/>
        <end position="562"/>
    </location>
</feature>
<dbReference type="SUPFAM" id="SSF57667">
    <property type="entry name" value="beta-beta-alpha zinc fingers"/>
    <property type="match status" value="6"/>
</dbReference>
<feature type="binding site" evidence="8">
    <location>
        <position position="60"/>
    </location>
    <ligand>
        <name>Zn(2+)</name>
        <dbReference type="ChEBI" id="CHEBI:29105"/>
    </ligand>
</feature>
<evidence type="ECO:0000256" key="1">
    <source>
        <dbReference type="ARBA" id="ARBA00004123"/>
    </source>
</evidence>
<dbReference type="PROSITE" id="PS00028">
    <property type="entry name" value="ZINC_FINGER_C2H2_1"/>
    <property type="match status" value="8"/>
</dbReference>
<feature type="compositionally biased region" description="Acidic residues" evidence="9">
    <location>
        <begin position="220"/>
        <end position="236"/>
    </location>
</feature>
<feature type="region of interest" description="Disordered" evidence="9">
    <location>
        <begin position="276"/>
        <end position="327"/>
    </location>
</feature>
<dbReference type="InterPro" id="IPR013087">
    <property type="entry name" value="Znf_C2H2_type"/>
</dbReference>
<dbReference type="FunFam" id="3.30.160.60:FF:000446">
    <property type="entry name" value="Zinc finger protein"/>
    <property type="match status" value="1"/>
</dbReference>
<feature type="domain" description="C2H2-type" evidence="10">
    <location>
        <begin position="475"/>
        <end position="502"/>
    </location>
</feature>
<dbReference type="Pfam" id="PF00096">
    <property type="entry name" value="zf-C2H2"/>
    <property type="match status" value="4"/>
</dbReference>
<dbReference type="FunFam" id="3.30.160.60:FF:000029">
    <property type="entry name" value="GLI family zinc finger 4"/>
    <property type="match status" value="1"/>
</dbReference>
<dbReference type="InterPro" id="IPR012934">
    <property type="entry name" value="Znf_AD"/>
</dbReference>
<dbReference type="SMART" id="SM00355">
    <property type="entry name" value="ZnF_C2H2"/>
    <property type="match status" value="11"/>
</dbReference>
<feature type="binding site" evidence="8">
    <location>
        <position position="14"/>
    </location>
    <ligand>
        <name>Zn(2+)</name>
        <dbReference type="ChEBI" id="CHEBI:29105"/>
    </ligand>
</feature>
<dbReference type="FunFam" id="3.30.160.60:FF:001498">
    <property type="entry name" value="Zinc finger protein 404"/>
    <property type="match status" value="1"/>
</dbReference>
<dbReference type="Pfam" id="PF07776">
    <property type="entry name" value="zf-AD"/>
    <property type="match status" value="1"/>
</dbReference>
<comment type="subcellular location">
    <subcellularLocation>
        <location evidence="1">Nucleus</location>
    </subcellularLocation>
</comment>
<dbReference type="PANTHER" id="PTHR24409">
    <property type="entry name" value="ZINC FINGER PROTEIN 142"/>
    <property type="match status" value="1"/>
</dbReference>
<dbReference type="GO" id="GO:0000977">
    <property type="term" value="F:RNA polymerase II transcription regulatory region sequence-specific DNA binding"/>
    <property type="evidence" value="ECO:0007669"/>
    <property type="project" value="TreeGrafter"/>
</dbReference>
<dbReference type="Gene3D" id="3.40.1800.20">
    <property type="match status" value="1"/>
</dbReference>
<dbReference type="RefSeq" id="XP_018335318.1">
    <property type="nucleotide sequence ID" value="XM_018479816.2"/>
</dbReference>
<evidence type="ECO:0000256" key="7">
    <source>
        <dbReference type="PROSITE-ProRule" id="PRU00042"/>
    </source>
</evidence>
<evidence type="ECO:0000313" key="13">
    <source>
        <dbReference type="RefSeq" id="XP_018335318.1"/>
    </source>
</evidence>
<feature type="domain" description="ZAD" evidence="11">
    <location>
        <begin position="9"/>
        <end position="84"/>
    </location>
</feature>
<feature type="domain" description="C2H2-type" evidence="10">
    <location>
        <begin position="562"/>
        <end position="589"/>
    </location>
</feature>
<evidence type="ECO:0000256" key="3">
    <source>
        <dbReference type="ARBA" id="ARBA00022737"/>
    </source>
</evidence>
<feature type="compositionally biased region" description="Polar residues" evidence="9">
    <location>
        <begin position="162"/>
        <end position="174"/>
    </location>
</feature>
<protein>
    <submittedName>
        <fullName evidence="13">Zinc finger protein 182 isoform X9</fullName>
    </submittedName>
</protein>
<dbReference type="GeneID" id="108744184"/>
<feature type="domain" description="C2H2-type" evidence="10">
    <location>
        <begin position="590"/>
        <end position="617"/>
    </location>
</feature>
<feature type="domain" description="C2H2-type" evidence="10">
    <location>
        <begin position="391"/>
        <end position="418"/>
    </location>
</feature>
<feature type="binding site" evidence="8">
    <location>
        <position position="57"/>
    </location>
    <ligand>
        <name>Zn(2+)</name>
        <dbReference type="ChEBI" id="CHEBI:29105"/>
    </ligand>
</feature>
<keyword evidence="5 8" id="KW-0862">Zinc</keyword>
<dbReference type="Gene3D" id="3.30.160.60">
    <property type="entry name" value="Classic Zinc Finger"/>
    <property type="match status" value="9"/>
</dbReference>
<sequence length="673" mass="77024">MVNSVELMQLCRLCLVKDEVNIPIFDNETDVQQIFLKISTCLPVKVTQDDNLPKKICNDCSYKLDLCYQFWNTSANSEKQLVTWLNEVGLSQETLNEAKLQKTESNSTPGLVLKQETIEPESESSHEVVNNVSTESQEYILQQQQLPYQTPAFPFTDDNFVSGESANAGASKTHTNNKRESTLKRKRQAVATVTQPDSDDDVDEDIDDPTETKVAKTEETSDDDRDDDGLNDEESTEFAGVPSTSTDNEQPGPSGIGKNVVDAPLMPRLLMPIVQINEFQTPQNRTPRKRGRPRKISTSLEATETKPIKKESDNTEEDQNDEKSIDLNDDNIEIEVDFSDKASEGGEVAKYFCPNCVTLQTMTEKELRKHFKVAHRGKRLRNIHLYSGELLKCEICPKQFKTNKSLKEHLEFHSNQYTCETCYSCFRKIGEYIIHLRAHSEENIFKCVVCDYSTESINEIKGHISDDHEGNTYKYKCVVCDKGFHLLSWFEEHNNFHTGTKPFECDFCGKFFMYSRHLYVHKKTTHGVEGEPVLHECVVCKKQYQHKNSLKLHMNVHTGNLAICDICGKQLSSKEKLKFHMRTHTGYKPFSCNYCGKCFTKKPILVEHERIHTGEKPYGCQYCFKAFSQRSSLVIHERGHTGERPYVCHLCTKGFVSRAMLNIHIRSCKGYLK</sequence>
<dbReference type="AlphaFoldDB" id="A0A1W4XS77"/>
<reference evidence="13" key="1">
    <citation type="submission" date="2025-08" db="UniProtKB">
        <authorList>
            <consortium name="RefSeq"/>
        </authorList>
    </citation>
    <scope>IDENTIFICATION</scope>
    <source>
        <tissue evidence="13">Entire body</tissue>
    </source>
</reference>
<feature type="compositionally biased region" description="Basic and acidic residues" evidence="9">
    <location>
        <begin position="303"/>
        <end position="313"/>
    </location>
</feature>
<feature type="binding site" evidence="8">
    <location>
        <position position="11"/>
    </location>
    <ligand>
        <name>Zn(2+)</name>
        <dbReference type="ChEBI" id="CHEBI:29105"/>
    </ligand>
</feature>
<feature type="domain" description="C2H2-type" evidence="10">
    <location>
        <begin position="417"/>
        <end position="444"/>
    </location>
</feature>
<feature type="compositionally biased region" description="Basic and acidic residues" evidence="9">
    <location>
        <begin position="210"/>
        <end position="219"/>
    </location>
</feature>
<dbReference type="Pfam" id="PF13894">
    <property type="entry name" value="zf-C2H2_4"/>
    <property type="match status" value="1"/>
</dbReference>
<feature type="region of interest" description="Disordered" evidence="9">
    <location>
        <begin position="150"/>
        <end position="260"/>
    </location>
</feature>
<feature type="compositionally biased region" description="Basic residues" evidence="9">
    <location>
        <begin position="286"/>
        <end position="295"/>
    </location>
</feature>
<dbReference type="SUPFAM" id="SSF57716">
    <property type="entry name" value="Glucocorticoid receptor-like (DNA-binding domain)"/>
    <property type="match status" value="1"/>
</dbReference>
<dbReference type="GO" id="GO:0000981">
    <property type="term" value="F:DNA-binding transcription factor activity, RNA polymerase II-specific"/>
    <property type="evidence" value="ECO:0007669"/>
    <property type="project" value="TreeGrafter"/>
</dbReference>
<dbReference type="Proteomes" id="UP000192223">
    <property type="component" value="Unplaced"/>
</dbReference>
<evidence type="ECO:0000256" key="8">
    <source>
        <dbReference type="PROSITE-ProRule" id="PRU01263"/>
    </source>
</evidence>
<evidence type="ECO:0000256" key="4">
    <source>
        <dbReference type="ARBA" id="ARBA00022771"/>
    </source>
</evidence>
<gene>
    <name evidence="13" type="primary">LOC108744184</name>
</gene>
<proteinExistence type="predicted"/>
<organism evidence="12 13">
    <name type="scientific">Agrilus planipennis</name>
    <name type="common">Emerald ash borer</name>
    <name type="synonym">Agrilus marcopoli</name>
    <dbReference type="NCBI Taxonomy" id="224129"/>
    <lineage>
        <taxon>Eukaryota</taxon>
        <taxon>Metazoa</taxon>
        <taxon>Ecdysozoa</taxon>
        <taxon>Arthropoda</taxon>
        <taxon>Hexapoda</taxon>
        <taxon>Insecta</taxon>
        <taxon>Pterygota</taxon>
        <taxon>Neoptera</taxon>
        <taxon>Endopterygota</taxon>
        <taxon>Coleoptera</taxon>
        <taxon>Polyphaga</taxon>
        <taxon>Elateriformia</taxon>
        <taxon>Buprestoidea</taxon>
        <taxon>Buprestidae</taxon>
        <taxon>Agrilinae</taxon>
        <taxon>Agrilus</taxon>
    </lineage>
</organism>
<evidence type="ECO:0000259" key="10">
    <source>
        <dbReference type="PROSITE" id="PS50157"/>
    </source>
</evidence>
<feature type="domain" description="C2H2-type" evidence="10">
    <location>
        <begin position="618"/>
        <end position="645"/>
    </location>
</feature>
<evidence type="ECO:0000256" key="2">
    <source>
        <dbReference type="ARBA" id="ARBA00022723"/>
    </source>
</evidence>
<feature type="compositionally biased region" description="Polar residues" evidence="9">
    <location>
        <begin position="242"/>
        <end position="251"/>
    </location>
</feature>